<feature type="domain" description="Reverse transcriptase" evidence="1">
    <location>
        <begin position="1"/>
        <end position="260"/>
    </location>
</feature>
<reference evidence="2" key="1">
    <citation type="submission" date="2022-03" db="EMBL/GenBank/DDBJ databases">
        <authorList>
            <person name="Lindestad O."/>
        </authorList>
    </citation>
    <scope>NUCLEOTIDE SEQUENCE</scope>
</reference>
<dbReference type="InterPro" id="IPR043502">
    <property type="entry name" value="DNA/RNA_pol_sf"/>
</dbReference>
<proteinExistence type="predicted"/>
<dbReference type="Gene3D" id="3.30.70.270">
    <property type="match status" value="1"/>
</dbReference>
<organism evidence="2 3">
    <name type="scientific">Pararge aegeria aegeria</name>
    <dbReference type="NCBI Taxonomy" id="348720"/>
    <lineage>
        <taxon>Eukaryota</taxon>
        <taxon>Metazoa</taxon>
        <taxon>Ecdysozoa</taxon>
        <taxon>Arthropoda</taxon>
        <taxon>Hexapoda</taxon>
        <taxon>Insecta</taxon>
        <taxon>Pterygota</taxon>
        <taxon>Neoptera</taxon>
        <taxon>Endopterygota</taxon>
        <taxon>Lepidoptera</taxon>
        <taxon>Glossata</taxon>
        <taxon>Ditrysia</taxon>
        <taxon>Papilionoidea</taxon>
        <taxon>Nymphalidae</taxon>
        <taxon>Satyrinae</taxon>
        <taxon>Satyrini</taxon>
        <taxon>Parargina</taxon>
        <taxon>Pararge</taxon>
    </lineage>
</organism>
<dbReference type="SUPFAM" id="SSF56672">
    <property type="entry name" value="DNA/RNA polymerases"/>
    <property type="match status" value="1"/>
</dbReference>
<dbReference type="Pfam" id="PF00078">
    <property type="entry name" value="RVT_1"/>
    <property type="match status" value="1"/>
</dbReference>
<gene>
    <name evidence="2" type="primary">jg14645</name>
    <name evidence="2" type="ORF">PAEG_LOCUS21046</name>
</gene>
<evidence type="ECO:0000313" key="3">
    <source>
        <dbReference type="Proteomes" id="UP000838756"/>
    </source>
</evidence>
<evidence type="ECO:0000259" key="1">
    <source>
        <dbReference type="PROSITE" id="PS50878"/>
    </source>
</evidence>
<dbReference type="InterPro" id="IPR000477">
    <property type="entry name" value="RT_dom"/>
</dbReference>
<dbReference type="EMBL" id="CAKXAJ010025900">
    <property type="protein sequence ID" value="CAH2245252.1"/>
    <property type="molecule type" value="Genomic_DNA"/>
</dbReference>
<dbReference type="InterPro" id="IPR043128">
    <property type="entry name" value="Rev_trsase/Diguanyl_cyclase"/>
</dbReference>
<dbReference type="Proteomes" id="UP000838756">
    <property type="component" value="Unassembled WGS sequence"/>
</dbReference>
<dbReference type="PROSITE" id="PS50878">
    <property type="entry name" value="RT_POL"/>
    <property type="match status" value="1"/>
</dbReference>
<keyword evidence="3" id="KW-1185">Reference proteome</keyword>
<sequence length="421" mass="47955">MTSKFPEAWKKAQIIPLPKKANPASFSDFRPISILPFISKVLEKLVYQQLSLFLNKNCILSPLQSGFRPGHSTVTALVKVTDDIRRAMDNKELTVLTLLDFSNAFNTVDYDILLSLLRSINISPSVLEWFRSYLNGRQQRIRIEESSSSWCDVAAGVPQGGVLSPLLFAIFINSITHRISSLYHMYADDIQIYRHSTLGNLGPTVSAVNSDLSNISEWSRQYGLKVNPVKSQAIIIGSPGLGVRVDWQNLPPVVYNGVTIPYCDTVKDLGLHLDKQLSWSVHVNVLSRRMFATIRSLRRLRSVLPIPTKVMLAHSLILSILDYADASYLNLTEDQLNKLERLQNLAIRFIFGLRKYDHVSEFRLKLKWLPIRRRRDLHVLSLLYCVLFNPKTPSYLKEKFNFLGVQSDTFLSYADFEHAVS</sequence>
<accession>A0A8S4S353</accession>
<dbReference type="PANTHER" id="PTHR33332">
    <property type="entry name" value="REVERSE TRANSCRIPTASE DOMAIN-CONTAINING PROTEIN"/>
    <property type="match status" value="1"/>
</dbReference>
<protein>
    <submittedName>
        <fullName evidence="2">Jg14645 protein</fullName>
    </submittedName>
</protein>
<dbReference type="GO" id="GO:0071897">
    <property type="term" value="P:DNA biosynthetic process"/>
    <property type="evidence" value="ECO:0007669"/>
    <property type="project" value="UniProtKB-ARBA"/>
</dbReference>
<dbReference type="OrthoDB" id="5953030at2759"/>
<comment type="caution">
    <text evidence="2">The sequence shown here is derived from an EMBL/GenBank/DDBJ whole genome shotgun (WGS) entry which is preliminary data.</text>
</comment>
<dbReference type="CDD" id="cd01650">
    <property type="entry name" value="RT_nLTR_like"/>
    <property type="match status" value="1"/>
</dbReference>
<dbReference type="AlphaFoldDB" id="A0A8S4S353"/>
<evidence type="ECO:0000313" key="2">
    <source>
        <dbReference type="EMBL" id="CAH2245252.1"/>
    </source>
</evidence>
<name>A0A8S4S353_9NEOP</name>